<sequence length="152" mass="15901">MNTAHTPTPKLPVTALVALVLVSLAGVAVVRLSGVSASQAEPSPAMAERWLRFEDRADGGIDINDAPSAHRIGEVAPGTNGFLRSAVRGLVRERKRQGVGAQPPFRLVALADGRLVLEDPGTGRQIDLRSFGPANAGVFARLLPGSDSQAHP</sequence>
<comment type="caution">
    <text evidence="1">The sequence shown here is derived from an EMBL/GenBank/DDBJ whole genome shotgun (WGS) entry which is preliminary data.</text>
</comment>
<dbReference type="InterPro" id="IPR017495">
    <property type="entry name" value="PuhC"/>
</dbReference>
<organism evidence="1 2">
    <name type="scientific">Ideonella lacteola</name>
    <dbReference type="NCBI Taxonomy" id="2984193"/>
    <lineage>
        <taxon>Bacteria</taxon>
        <taxon>Pseudomonadati</taxon>
        <taxon>Pseudomonadota</taxon>
        <taxon>Betaproteobacteria</taxon>
        <taxon>Burkholderiales</taxon>
        <taxon>Sphaerotilaceae</taxon>
        <taxon>Ideonella</taxon>
    </lineage>
</organism>
<keyword evidence="2" id="KW-1185">Reference proteome</keyword>
<evidence type="ECO:0000313" key="2">
    <source>
        <dbReference type="Proteomes" id="UP001371218"/>
    </source>
</evidence>
<dbReference type="Proteomes" id="UP001371218">
    <property type="component" value="Unassembled WGS sequence"/>
</dbReference>
<dbReference type="RefSeq" id="WP_341425662.1">
    <property type="nucleotide sequence ID" value="NZ_JBBUTG010000005.1"/>
</dbReference>
<evidence type="ECO:0000313" key="1">
    <source>
        <dbReference type="EMBL" id="MEK8031285.1"/>
    </source>
</evidence>
<proteinExistence type="predicted"/>
<dbReference type="NCBIfam" id="TIGR03054">
    <property type="entry name" value="photo_alph_chp1"/>
    <property type="match status" value="1"/>
</dbReference>
<protein>
    <submittedName>
        <fullName evidence="1">Photosynthetic complex assembly protein PuhC</fullName>
    </submittedName>
</protein>
<gene>
    <name evidence="1" type="primary">puhC</name>
    <name evidence="1" type="ORF">AACH06_10695</name>
</gene>
<accession>A0ABU9BMU2</accession>
<reference evidence="1 2" key="1">
    <citation type="submission" date="2024-04" db="EMBL/GenBank/DDBJ databases">
        <title>Novel species of the genus Ideonella isolated from streams.</title>
        <authorList>
            <person name="Lu H."/>
        </authorList>
    </citation>
    <scope>NUCLEOTIDE SEQUENCE [LARGE SCALE GENOMIC DNA]</scope>
    <source>
        <strain evidence="1 2">DXS29W</strain>
    </source>
</reference>
<name>A0ABU9BMU2_9BURK</name>
<dbReference type="EMBL" id="JBBUTG010000005">
    <property type="protein sequence ID" value="MEK8031285.1"/>
    <property type="molecule type" value="Genomic_DNA"/>
</dbReference>